<name>A0A8H4N249_9PEZI</name>
<feature type="region of interest" description="Disordered" evidence="1">
    <location>
        <begin position="1"/>
        <end position="20"/>
    </location>
</feature>
<feature type="compositionally biased region" description="Low complexity" evidence="1">
    <location>
        <begin position="166"/>
        <end position="192"/>
    </location>
</feature>
<dbReference type="Proteomes" id="UP000572817">
    <property type="component" value="Unassembled WGS sequence"/>
</dbReference>
<sequence length="329" mass="35975">MASRLNSGVNNTSSSPAFFSQNPAAAYYSQYMQMEAATAAQVHPSQQMPQAQPQQQPAALHHQQTQPHPQSQLQQTHNHQQQQSPAMATPEPVKRKRGRPRLNITDEERAERAKQQQAAWRKEYKRRRMEKEAQTRVRHETQQQQQSQPHLQPQQQQQHGPLYARGTQSPFFSPSSSTTTRGGDRGTNGNTTPFINTFNGMSVGANGSFSTPVNRNGNLHAQSSLSSSHGQGSQHNGHQGSSADHDASSAESLPLWQDVDVDLPVPGDLVVRTEMAEFTWHGKVPGRLKVVFIPDEEEAAALAASSSNGAVGGGGKPSPSSWRSVNNSD</sequence>
<dbReference type="OrthoDB" id="10632919at2759"/>
<evidence type="ECO:0000313" key="3">
    <source>
        <dbReference type="Proteomes" id="UP000572817"/>
    </source>
</evidence>
<feature type="region of interest" description="Disordered" evidence="1">
    <location>
        <begin position="302"/>
        <end position="329"/>
    </location>
</feature>
<dbReference type="EMBL" id="WWBZ02000022">
    <property type="protein sequence ID" value="KAF4308064.1"/>
    <property type="molecule type" value="Genomic_DNA"/>
</dbReference>
<dbReference type="AlphaFoldDB" id="A0A8H4N249"/>
<feature type="compositionally biased region" description="Polar residues" evidence="1">
    <location>
        <begin position="193"/>
        <end position="216"/>
    </location>
</feature>
<proteinExistence type="predicted"/>
<comment type="caution">
    <text evidence="2">The sequence shown here is derived from an EMBL/GenBank/DDBJ whole genome shotgun (WGS) entry which is preliminary data.</text>
</comment>
<organism evidence="2 3">
    <name type="scientific">Botryosphaeria dothidea</name>
    <dbReference type="NCBI Taxonomy" id="55169"/>
    <lineage>
        <taxon>Eukaryota</taxon>
        <taxon>Fungi</taxon>
        <taxon>Dikarya</taxon>
        <taxon>Ascomycota</taxon>
        <taxon>Pezizomycotina</taxon>
        <taxon>Dothideomycetes</taxon>
        <taxon>Dothideomycetes incertae sedis</taxon>
        <taxon>Botryosphaeriales</taxon>
        <taxon>Botryosphaeriaceae</taxon>
        <taxon>Botryosphaeria</taxon>
    </lineage>
</organism>
<evidence type="ECO:0000256" key="1">
    <source>
        <dbReference type="SAM" id="MobiDB-lite"/>
    </source>
</evidence>
<feature type="compositionally biased region" description="Basic and acidic residues" evidence="1">
    <location>
        <begin position="104"/>
        <end position="114"/>
    </location>
</feature>
<protein>
    <submittedName>
        <fullName evidence="2">Uncharacterized protein</fullName>
    </submittedName>
</protein>
<feature type="compositionally biased region" description="Low complexity" evidence="1">
    <location>
        <begin position="43"/>
        <end position="84"/>
    </location>
</feature>
<gene>
    <name evidence="2" type="ORF">GTA08_BOTSDO03562</name>
</gene>
<feature type="region of interest" description="Disordered" evidence="1">
    <location>
        <begin position="38"/>
        <end position="251"/>
    </location>
</feature>
<accession>A0A8H4N249</accession>
<evidence type="ECO:0000313" key="2">
    <source>
        <dbReference type="EMBL" id="KAF4308064.1"/>
    </source>
</evidence>
<feature type="compositionally biased region" description="Basic and acidic residues" evidence="1">
    <location>
        <begin position="129"/>
        <end position="141"/>
    </location>
</feature>
<keyword evidence="3" id="KW-1185">Reference proteome</keyword>
<reference evidence="2" key="1">
    <citation type="submission" date="2020-04" db="EMBL/GenBank/DDBJ databases">
        <title>Genome Assembly and Annotation of Botryosphaeria dothidea sdau 11-99, a Latent Pathogen of Apple Fruit Ring Rot in China.</title>
        <authorList>
            <person name="Yu C."/>
            <person name="Diao Y."/>
            <person name="Lu Q."/>
            <person name="Zhao J."/>
            <person name="Cui S."/>
            <person name="Peng C."/>
            <person name="He B."/>
            <person name="Liu H."/>
        </authorList>
    </citation>
    <scope>NUCLEOTIDE SEQUENCE [LARGE SCALE GENOMIC DNA]</scope>
    <source>
        <strain evidence="2">Sdau11-99</strain>
    </source>
</reference>
<feature type="compositionally biased region" description="Low complexity" evidence="1">
    <location>
        <begin position="142"/>
        <end position="159"/>
    </location>
</feature>
<feature type="compositionally biased region" description="Low complexity" evidence="1">
    <location>
        <begin position="217"/>
        <end position="242"/>
    </location>
</feature>